<accession>A0A1W1UX38</accession>
<dbReference type="Proteomes" id="UP000192408">
    <property type="component" value="Unassembled WGS sequence"/>
</dbReference>
<dbReference type="GO" id="GO:0004564">
    <property type="term" value="F:beta-fructofuranosidase activity"/>
    <property type="evidence" value="ECO:0007669"/>
    <property type="project" value="UniProtKB-EC"/>
</dbReference>
<evidence type="ECO:0000256" key="2">
    <source>
        <dbReference type="ARBA" id="ARBA00022801"/>
    </source>
</evidence>
<protein>
    <recommendedName>
        <fullName evidence="4">Sucrose-6-phosphate hydrolase</fullName>
        <ecNumber evidence="4">3.2.1.26</ecNumber>
    </recommendedName>
    <alternativeName>
        <fullName evidence="5">Invertase</fullName>
    </alternativeName>
</protein>
<evidence type="ECO:0000256" key="1">
    <source>
        <dbReference type="ARBA" id="ARBA00009902"/>
    </source>
</evidence>
<dbReference type="InterPro" id="IPR001362">
    <property type="entry name" value="Glyco_hydro_32"/>
</dbReference>
<dbReference type="InterPro" id="IPR051214">
    <property type="entry name" value="GH32_Enzymes"/>
</dbReference>
<sequence length="484" mass="55232">MLIFNQGKYKSLLAAEEGELDAVAALVATDQDFRPDYHLVAPFGLINDPNGLVFDGEKYHIFYQWYPYSAMHGMKHWLHYTTPDFRQFTLAAPLIPSEMFESHGCYSGGALPLGDYIAAFYTGNTRRSSDNARIPYQNIAVFSKDGKLLDKYPLVTCAPAGYSEHVRDPKPYVTAEGKVRFICGAQREDLSGTAIVFEMDNINTPPQLLGELNLSDFDNRHIFMWECPDLLKIGEQDLFIWSPQGKQREAQQFQNNYHSTYVIGKLDNLDFAVEAFAELDYGFDFYAPQTFAGLDNSQSAVMLGWVGLPDLQYPTDEYGWHSTLTLPRRLTLKNNQIYQTPLEQYYPQKLTALSLQQATELADLDRRYLKFNPQNNEFTLQLFANPQGQHLTLSYQNGVFCLDRSATEQTESMRGLGEQRYCAIADLQQVEIFIDRSVIEIFLNDGEKTLTSRFFIKNRQNVLQSSRRLEIESAVLAPIAYLAE</sequence>
<keyword evidence="5" id="KW-0119">Carbohydrate metabolism</keyword>
<dbReference type="InterPro" id="IPR013320">
    <property type="entry name" value="ConA-like_dom_sf"/>
</dbReference>
<dbReference type="InterPro" id="IPR013148">
    <property type="entry name" value="Glyco_hydro_32_N"/>
</dbReference>
<keyword evidence="9" id="KW-1185">Reference proteome</keyword>
<dbReference type="InterPro" id="IPR006232">
    <property type="entry name" value="Suc6P_hydrolase"/>
</dbReference>
<dbReference type="Pfam" id="PF00251">
    <property type="entry name" value="Glyco_hydro_32N"/>
    <property type="match status" value="1"/>
</dbReference>
<dbReference type="PANTHER" id="PTHR43101:SF1">
    <property type="entry name" value="BETA-FRUCTOSIDASE"/>
    <property type="match status" value="1"/>
</dbReference>
<evidence type="ECO:0000259" key="6">
    <source>
        <dbReference type="Pfam" id="PF00251"/>
    </source>
</evidence>
<dbReference type="InterPro" id="IPR013189">
    <property type="entry name" value="Glyco_hydro_32_C"/>
</dbReference>
<evidence type="ECO:0000313" key="9">
    <source>
        <dbReference type="Proteomes" id="UP000192408"/>
    </source>
</evidence>
<dbReference type="UniPathway" id="UPA00238"/>
<dbReference type="SUPFAM" id="SSF49899">
    <property type="entry name" value="Concanavalin A-like lectins/glucanases"/>
    <property type="match status" value="1"/>
</dbReference>
<dbReference type="EMBL" id="FWWV01000021">
    <property type="protein sequence ID" value="SMB85708.1"/>
    <property type="molecule type" value="Genomic_DNA"/>
</dbReference>
<gene>
    <name evidence="8" type="ORF">SAMN05660772_02523</name>
</gene>
<keyword evidence="3 4" id="KW-0326">Glycosidase</keyword>
<dbReference type="EC" id="3.2.1.26" evidence="4"/>
<keyword evidence="5" id="KW-0963">Cytoplasm</keyword>
<feature type="domain" description="Glycosyl hydrolase family 32 N-terminal" evidence="6">
    <location>
        <begin position="38"/>
        <end position="341"/>
    </location>
</feature>
<evidence type="ECO:0000256" key="4">
    <source>
        <dbReference type="RuleBase" id="RU362110"/>
    </source>
</evidence>
<dbReference type="InterPro" id="IPR023296">
    <property type="entry name" value="Glyco_hydro_beta-prop_sf"/>
</dbReference>
<evidence type="ECO:0000256" key="5">
    <source>
        <dbReference type="RuleBase" id="RU365015"/>
    </source>
</evidence>
<dbReference type="GO" id="GO:0005737">
    <property type="term" value="C:cytoplasm"/>
    <property type="evidence" value="ECO:0007669"/>
    <property type="project" value="UniProtKB-SubCell"/>
</dbReference>
<comment type="similarity">
    <text evidence="1 4">Belongs to the glycosyl hydrolase 32 family.</text>
</comment>
<keyword evidence="2 4" id="KW-0378">Hydrolase</keyword>
<feature type="domain" description="Glycosyl hydrolase family 32 C-terminal" evidence="7">
    <location>
        <begin position="368"/>
        <end position="457"/>
    </location>
</feature>
<proteinExistence type="inferred from homology"/>
<dbReference type="STRING" id="1122938.SAMN05660772_02523"/>
<dbReference type="NCBIfam" id="TIGR01322">
    <property type="entry name" value="scrB_fam"/>
    <property type="match status" value="1"/>
</dbReference>
<dbReference type="Pfam" id="PF08244">
    <property type="entry name" value="Glyco_hydro_32C"/>
    <property type="match status" value="1"/>
</dbReference>
<comment type="subcellular location">
    <subcellularLocation>
        <location evidence="5">Cytoplasm</location>
    </subcellularLocation>
</comment>
<dbReference type="GO" id="GO:0005985">
    <property type="term" value="P:sucrose metabolic process"/>
    <property type="evidence" value="ECO:0007669"/>
    <property type="project" value="UniProtKB-UniPathway"/>
</dbReference>
<dbReference type="RefSeq" id="WP_084257193.1">
    <property type="nucleotide sequence ID" value="NZ_FWWV01000021.1"/>
</dbReference>
<dbReference type="PANTHER" id="PTHR43101">
    <property type="entry name" value="BETA-FRUCTOSIDASE"/>
    <property type="match status" value="1"/>
</dbReference>
<evidence type="ECO:0000256" key="3">
    <source>
        <dbReference type="ARBA" id="ARBA00023295"/>
    </source>
</evidence>
<dbReference type="CDD" id="cd18623">
    <property type="entry name" value="GH32_ScrB-like"/>
    <property type="match status" value="1"/>
</dbReference>
<dbReference type="Gene3D" id="2.60.120.560">
    <property type="entry name" value="Exo-inulinase, domain 1"/>
    <property type="match status" value="1"/>
</dbReference>
<comment type="pathway">
    <text evidence="5">Glycan biosynthesis; sucrose metabolism.</text>
</comment>
<evidence type="ECO:0000259" key="7">
    <source>
        <dbReference type="Pfam" id="PF08244"/>
    </source>
</evidence>
<dbReference type="Gene3D" id="2.115.10.20">
    <property type="entry name" value="Glycosyl hydrolase domain, family 43"/>
    <property type="match status" value="1"/>
</dbReference>
<dbReference type="SUPFAM" id="SSF75005">
    <property type="entry name" value="Arabinanase/levansucrase/invertase"/>
    <property type="match status" value="1"/>
</dbReference>
<reference evidence="9" key="1">
    <citation type="submission" date="2017-04" db="EMBL/GenBank/DDBJ databases">
        <authorList>
            <person name="Varghese N."/>
            <person name="Submissions S."/>
        </authorList>
    </citation>
    <scope>NUCLEOTIDE SEQUENCE [LARGE SCALE GENOMIC DNA]</scope>
    <source>
        <strain evidence="9">DSM 23072</strain>
    </source>
</reference>
<dbReference type="SMART" id="SM00640">
    <property type="entry name" value="Glyco_32"/>
    <property type="match status" value="1"/>
</dbReference>
<dbReference type="AlphaFoldDB" id="A0A1W1UX38"/>
<name>A0A1W1UX38_9PAST</name>
<comment type="function">
    <text evidence="5">Enables the bacterium to metabolize sucrose as a sole carbon source.</text>
</comment>
<comment type="catalytic activity">
    <reaction evidence="4">
        <text>Hydrolysis of terminal non-reducing beta-D-fructofuranoside residues in beta-D-fructofuranosides.</text>
        <dbReference type="EC" id="3.2.1.26"/>
    </reaction>
</comment>
<organism evidence="8 9">
    <name type="scientific">Pasteurella testudinis DSM 23072</name>
    <dbReference type="NCBI Taxonomy" id="1122938"/>
    <lineage>
        <taxon>Bacteria</taxon>
        <taxon>Pseudomonadati</taxon>
        <taxon>Pseudomonadota</taxon>
        <taxon>Gammaproteobacteria</taxon>
        <taxon>Pasteurellales</taxon>
        <taxon>Pasteurellaceae</taxon>
        <taxon>Pasteurella</taxon>
    </lineage>
</organism>
<evidence type="ECO:0000313" key="8">
    <source>
        <dbReference type="EMBL" id="SMB85708.1"/>
    </source>
</evidence>